<evidence type="ECO:0000313" key="1">
    <source>
        <dbReference type="EMBL" id="TYJ52750.1"/>
    </source>
</evidence>
<dbReference type="Proteomes" id="UP000322245">
    <property type="component" value="Unassembled WGS sequence"/>
</dbReference>
<name>A0A5D3ARP6_9TREE</name>
<dbReference type="EMBL" id="NIDF01000118">
    <property type="protein sequence ID" value="TYJ52750.1"/>
    <property type="molecule type" value="Genomic_DNA"/>
</dbReference>
<keyword evidence="2" id="KW-1185">Reference proteome</keyword>
<accession>A0A5D3ARP6</accession>
<evidence type="ECO:0000313" key="2">
    <source>
        <dbReference type="Proteomes" id="UP000322245"/>
    </source>
</evidence>
<dbReference type="AlphaFoldDB" id="A0A5D3ARP6"/>
<organism evidence="1 2">
    <name type="scientific">Cryptococcus floricola</name>
    <dbReference type="NCBI Taxonomy" id="2591691"/>
    <lineage>
        <taxon>Eukaryota</taxon>
        <taxon>Fungi</taxon>
        <taxon>Dikarya</taxon>
        <taxon>Basidiomycota</taxon>
        <taxon>Agaricomycotina</taxon>
        <taxon>Tremellomycetes</taxon>
        <taxon>Tremellales</taxon>
        <taxon>Cryptococcaceae</taxon>
        <taxon>Cryptococcus</taxon>
    </lineage>
</organism>
<sequence>MPTSPSETSPPCPDITTLSPLPSEIISVIYSHYLAQKPLESRSRFLNLLTFFREIYEENAWRMYEVVELDDRNYELPTVFASYHPEAVLERFRYWHKLDTGDAETIELVVRDDHPLPASPHQPPFSPHLAVFADHA</sequence>
<comment type="caution">
    <text evidence="1">The sequence shown here is derived from an EMBL/GenBank/DDBJ whole genome shotgun (WGS) entry which is preliminary data.</text>
</comment>
<reference evidence="1 2" key="1">
    <citation type="submission" date="2017-05" db="EMBL/GenBank/DDBJ databases">
        <title>The Genome Sequence of Tsuchiyaea wingfieldii DSM 27421.</title>
        <authorList>
            <person name="Cuomo C."/>
            <person name="Passer A."/>
            <person name="Billmyre B."/>
            <person name="Heitman J."/>
        </authorList>
    </citation>
    <scope>NUCLEOTIDE SEQUENCE [LARGE SCALE GENOMIC DNA]</scope>
    <source>
        <strain evidence="1 2">DSM 27421</strain>
    </source>
</reference>
<protein>
    <submittedName>
        <fullName evidence="1">Uncharacterized protein</fullName>
    </submittedName>
</protein>
<gene>
    <name evidence="1" type="ORF">B9479_006648</name>
</gene>
<proteinExistence type="predicted"/>